<keyword evidence="3" id="KW-0813">Transport</keyword>
<dbReference type="GO" id="GO:0031201">
    <property type="term" value="C:SNARE complex"/>
    <property type="evidence" value="ECO:0007669"/>
    <property type="project" value="TreeGrafter"/>
</dbReference>
<dbReference type="InterPro" id="IPR019150">
    <property type="entry name" value="Vesicle_transport_protein_Use1"/>
</dbReference>
<evidence type="ECO:0000313" key="13">
    <source>
        <dbReference type="Proteomes" id="UP001212152"/>
    </source>
</evidence>
<evidence type="ECO:0000256" key="4">
    <source>
        <dbReference type="ARBA" id="ARBA00022692"/>
    </source>
</evidence>
<dbReference type="PANTHER" id="PTHR13050:SF7">
    <property type="entry name" value="VESICLE TRANSPORT PROTEIN USE1"/>
    <property type="match status" value="1"/>
</dbReference>
<evidence type="ECO:0000256" key="10">
    <source>
        <dbReference type="SAM" id="MobiDB-lite"/>
    </source>
</evidence>
<keyword evidence="13" id="KW-1185">Reference proteome</keyword>
<evidence type="ECO:0000256" key="9">
    <source>
        <dbReference type="ARBA" id="ARBA00023136"/>
    </source>
</evidence>
<evidence type="ECO:0000256" key="2">
    <source>
        <dbReference type="ARBA" id="ARBA00007891"/>
    </source>
</evidence>
<comment type="subcellular location">
    <subcellularLocation>
        <location evidence="1">Endoplasmic reticulum membrane</location>
        <topology evidence="1">Single-pass type IV membrane protein</topology>
    </subcellularLocation>
</comment>
<reference evidence="12" key="1">
    <citation type="submission" date="2020-05" db="EMBL/GenBank/DDBJ databases">
        <title>Phylogenomic resolution of chytrid fungi.</title>
        <authorList>
            <person name="Stajich J.E."/>
            <person name="Amses K."/>
            <person name="Simmons R."/>
            <person name="Seto K."/>
            <person name="Myers J."/>
            <person name="Bonds A."/>
            <person name="Quandt C.A."/>
            <person name="Barry K."/>
            <person name="Liu P."/>
            <person name="Grigoriev I."/>
            <person name="Longcore J.E."/>
            <person name="James T.Y."/>
        </authorList>
    </citation>
    <scope>NUCLEOTIDE SEQUENCE</scope>
    <source>
        <strain evidence="12">JEL0379</strain>
    </source>
</reference>
<protein>
    <submittedName>
        <fullName evidence="12">Uncharacterized protein</fullName>
    </submittedName>
</protein>
<evidence type="ECO:0000256" key="6">
    <source>
        <dbReference type="ARBA" id="ARBA00022892"/>
    </source>
</evidence>
<evidence type="ECO:0000256" key="11">
    <source>
        <dbReference type="SAM" id="Phobius"/>
    </source>
</evidence>
<keyword evidence="8 11" id="KW-1133">Transmembrane helix</keyword>
<dbReference type="GO" id="GO:0006890">
    <property type="term" value="P:retrograde vesicle-mediated transport, Golgi to endoplasmic reticulum"/>
    <property type="evidence" value="ECO:0007669"/>
    <property type="project" value="TreeGrafter"/>
</dbReference>
<keyword evidence="5" id="KW-0256">Endoplasmic reticulum</keyword>
<keyword evidence="4 11" id="KW-0812">Transmembrane</keyword>
<dbReference type="GO" id="GO:0015031">
    <property type="term" value="P:protein transport"/>
    <property type="evidence" value="ECO:0007669"/>
    <property type="project" value="UniProtKB-KW"/>
</dbReference>
<evidence type="ECO:0000256" key="3">
    <source>
        <dbReference type="ARBA" id="ARBA00022448"/>
    </source>
</evidence>
<dbReference type="GO" id="GO:0005789">
    <property type="term" value="C:endoplasmic reticulum membrane"/>
    <property type="evidence" value="ECO:0007669"/>
    <property type="project" value="UniProtKB-SubCell"/>
</dbReference>
<evidence type="ECO:0000256" key="7">
    <source>
        <dbReference type="ARBA" id="ARBA00022927"/>
    </source>
</evidence>
<proteinExistence type="inferred from homology"/>
<keyword evidence="7" id="KW-0653">Protein transport</keyword>
<sequence>MPVTVLEMLAEPAGSHPLPSPEHAEVNLRRLLARLESTLAQAAAATNDPDTRVDRPVHVKYHSNVVHLRRLLASVETARRRDDSALCEYRRRVEQLEAALDATRLLSSVGRTVSSLRALAALPPEDSDARLAAADGVLRMQRKAEDQMREMLLDNALPRQELVFTPDWAPSVPEPAATSEKPYDGSFAAGARGTTKQALLDGSSSPSPLRLSTPARLSTTQTPSRPSTTTQTVDHAAVLERDRKLQEQMTEEMIMKAAQLKKSAMAMGDQLKKDALIVDDATDHLSSNLTHLNSARTRLLQLNKTARTTTWMIWGSVFFVCIAFVFTFMVMRLFKPTAVVPAAPRPQLQHHSEETGDAMAVHAEGWWPWISRILLVD</sequence>
<organism evidence="12 13">
    <name type="scientific">Geranomyces variabilis</name>
    <dbReference type="NCBI Taxonomy" id="109894"/>
    <lineage>
        <taxon>Eukaryota</taxon>
        <taxon>Fungi</taxon>
        <taxon>Fungi incertae sedis</taxon>
        <taxon>Chytridiomycota</taxon>
        <taxon>Chytridiomycota incertae sedis</taxon>
        <taxon>Chytridiomycetes</taxon>
        <taxon>Spizellomycetales</taxon>
        <taxon>Powellomycetaceae</taxon>
        <taxon>Geranomyces</taxon>
    </lineage>
</organism>
<dbReference type="Proteomes" id="UP001212152">
    <property type="component" value="Unassembled WGS sequence"/>
</dbReference>
<feature type="transmembrane region" description="Helical" evidence="11">
    <location>
        <begin position="311"/>
        <end position="331"/>
    </location>
</feature>
<feature type="compositionally biased region" description="Low complexity" evidence="10">
    <location>
        <begin position="203"/>
        <end position="231"/>
    </location>
</feature>
<dbReference type="AlphaFoldDB" id="A0AAD5XTD0"/>
<evidence type="ECO:0000313" key="12">
    <source>
        <dbReference type="EMBL" id="KAJ3184191.1"/>
    </source>
</evidence>
<evidence type="ECO:0000256" key="8">
    <source>
        <dbReference type="ARBA" id="ARBA00022989"/>
    </source>
</evidence>
<gene>
    <name evidence="12" type="ORF">HDU87_005037</name>
</gene>
<keyword evidence="6" id="KW-0931">ER-Golgi transport</keyword>
<dbReference type="Pfam" id="PF09753">
    <property type="entry name" value="Use1"/>
    <property type="match status" value="1"/>
</dbReference>
<dbReference type="PANTHER" id="PTHR13050">
    <property type="entry name" value="USE1-LIKE PROTEIN"/>
    <property type="match status" value="1"/>
</dbReference>
<keyword evidence="9 11" id="KW-0472">Membrane</keyword>
<dbReference type="EMBL" id="JADGJQ010000004">
    <property type="protein sequence ID" value="KAJ3184191.1"/>
    <property type="molecule type" value="Genomic_DNA"/>
</dbReference>
<accession>A0AAD5XTD0</accession>
<name>A0AAD5XTD0_9FUNG</name>
<evidence type="ECO:0000256" key="5">
    <source>
        <dbReference type="ARBA" id="ARBA00022824"/>
    </source>
</evidence>
<feature type="region of interest" description="Disordered" evidence="10">
    <location>
        <begin position="167"/>
        <end position="231"/>
    </location>
</feature>
<comment type="similarity">
    <text evidence="2">Belongs to the USE1 family.</text>
</comment>
<dbReference type="GO" id="GO:0005484">
    <property type="term" value="F:SNAP receptor activity"/>
    <property type="evidence" value="ECO:0007669"/>
    <property type="project" value="TreeGrafter"/>
</dbReference>
<evidence type="ECO:0000256" key="1">
    <source>
        <dbReference type="ARBA" id="ARBA00004163"/>
    </source>
</evidence>
<comment type="caution">
    <text evidence="12">The sequence shown here is derived from an EMBL/GenBank/DDBJ whole genome shotgun (WGS) entry which is preliminary data.</text>
</comment>